<reference evidence="1" key="1">
    <citation type="submission" date="2015-07" db="EMBL/GenBank/DDBJ databases">
        <title>MeaNS - Measles Nucleotide Surveillance Program.</title>
        <authorList>
            <person name="Tran T."/>
            <person name="Druce J."/>
        </authorList>
    </citation>
    <scope>NUCLEOTIDE SEQUENCE</scope>
    <source>
        <strain evidence="1">UCB-OBI-ISO-001</strain>
        <tissue evidence="1">Gonad</tissue>
    </source>
</reference>
<accession>A0A0L8HMN9</accession>
<protein>
    <submittedName>
        <fullName evidence="1">Uncharacterized protein</fullName>
    </submittedName>
</protein>
<gene>
    <name evidence="1" type="ORF">OCBIM_22011989mg</name>
</gene>
<evidence type="ECO:0000313" key="1">
    <source>
        <dbReference type="EMBL" id="KOF90045.1"/>
    </source>
</evidence>
<organism evidence="1">
    <name type="scientific">Octopus bimaculoides</name>
    <name type="common">California two-spotted octopus</name>
    <dbReference type="NCBI Taxonomy" id="37653"/>
    <lineage>
        <taxon>Eukaryota</taxon>
        <taxon>Metazoa</taxon>
        <taxon>Spiralia</taxon>
        <taxon>Lophotrochozoa</taxon>
        <taxon>Mollusca</taxon>
        <taxon>Cephalopoda</taxon>
        <taxon>Coleoidea</taxon>
        <taxon>Octopodiformes</taxon>
        <taxon>Octopoda</taxon>
        <taxon>Incirrata</taxon>
        <taxon>Octopodidae</taxon>
        <taxon>Octopus</taxon>
    </lineage>
</organism>
<proteinExistence type="predicted"/>
<sequence length="58" mass="7043">MKCQFDYEQRWLLARSNLRLSLYEMAHIRFCWFGSFHNYNLPLALTNRLILRSGGFFP</sequence>
<dbReference type="EMBL" id="KQ417851">
    <property type="protein sequence ID" value="KOF90045.1"/>
    <property type="molecule type" value="Genomic_DNA"/>
</dbReference>
<name>A0A0L8HMN9_OCTBM</name>
<dbReference type="AlphaFoldDB" id="A0A0L8HMN9"/>